<dbReference type="OrthoDB" id="5839272at2"/>
<accession>A0A427U8C3</accession>
<proteinExistence type="predicted"/>
<dbReference type="EMBL" id="RSFA01000002">
    <property type="protein sequence ID" value="RSD32917.1"/>
    <property type="molecule type" value="Genomic_DNA"/>
</dbReference>
<keyword evidence="2" id="KW-1185">Reference proteome</keyword>
<dbReference type="RefSeq" id="WP_125319437.1">
    <property type="nucleotide sequence ID" value="NZ_AP024889.1"/>
</dbReference>
<evidence type="ECO:0000313" key="1">
    <source>
        <dbReference type="EMBL" id="RSD32917.1"/>
    </source>
</evidence>
<protein>
    <submittedName>
        <fullName evidence="1">Uncharacterized protein</fullName>
    </submittedName>
</protein>
<comment type="caution">
    <text evidence="1">The sequence shown here is derived from an EMBL/GenBank/DDBJ whole genome shotgun (WGS) entry which is preliminary data.</text>
</comment>
<dbReference type="AlphaFoldDB" id="A0A427U8C3"/>
<gene>
    <name evidence="1" type="ORF">EJA03_01290</name>
</gene>
<name>A0A427U8C3_9VIBR</name>
<evidence type="ECO:0000313" key="2">
    <source>
        <dbReference type="Proteomes" id="UP000269041"/>
    </source>
</evidence>
<sequence length="464" mass="52516">MFNKQKIDSGDESINIQAGRDVHINSQFQFSLEELKAFLNESQTSLPALSIKYLVSQTFDDLIAIANSNLEVIPVMNPLLVENNVFTSLQELTRSESGRYRDLGKYGNNFNSVEDYLKEYPEAEIVEGRQGRFPYFDTIRSPEFEELEKLSEDDPLTRAILDHKVHEKFPTALIGTYEHGCWGVPLIEEYILRGVWGVFLTITNNSDTNIIFEQLESETHLSQTFESTSKATLKSLAYTLPRAPIKPNETVVIPVSILITPIGGITTNEISRIPKFADGEWFRELSHQSGSPDDLEEMLSFGTLIAPKSISFQSQNKKHSVDIHDFDITNMYTINRAWQCGSCPHLFFTSDQAVYIRELLPDGQNTTVSDSFTVPENVKQFTIAELEDETTYIDSLYINDVLTAKSLKLDTGDSVSFFVSSGDTVRLQGRYLTHRDSASDAPFGTYRNSLINDYLNSNRDLRIN</sequence>
<organism evidence="1 2">
    <name type="scientific">Vibrio pectenicida</name>
    <dbReference type="NCBI Taxonomy" id="62763"/>
    <lineage>
        <taxon>Bacteria</taxon>
        <taxon>Pseudomonadati</taxon>
        <taxon>Pseudomonadota</taxon>
        <taxon>Gammaproteobacteria</taxon>
        <taxon>Vibrionales</taxon>
        <taxon>Vibrionaceae</taxon>
        <taxon>Vibrio</taxon>
    </lineage>
</organism>
<reference evidence="1 2" key="1">
    <citation type="submission" date="2018-12" db="EMBL/GenBank/DDBJ databases">
        <title>Genomic taxonomy of the Vibrionaceae family.</title>
        <authorList>
            <person name="Gomez-Gil B."/>
            <person name="Enciso-Ibarra K."/>
        </authorList>
    </citation>
    <scope>NUCLEOTIDE SEQUENCE [LARGE SCALE GENOMIC DNA]</scope>
    <source>
        <strain evidence="1 2">CAIM 594</strain>
    </source>
</reference>
<dbReference type="Proteomes" id="UP000269041">
    <property type="component" value="Unassembled WGS sequence"/>
</dbReference>